<dbReference type="GO" id="GO:0016757">
    <property type="term" value="F:glycosyltransferase activity"/>
    <property type="evidence" value="ECO:0007669"/>
    <property type="project" value="TreeGrafter"/>
</dbReference>
<dbReference type="SUPFAM" id="SSF53756">
    <property type="entry name" value="UDP-Glycosyltransferase/glycogen phosphorylase"/>
    <property type="match status" value="1"/>
</dbReference>
<dbReference type="Proteomes" id="UP000290819">
    <property type="component" value="Unassembled WGS sequence"/>
</dbReference>
<comment type="caution">
    <text evidence="1">The sequence shown here is derived from an EMBL/GenBank/DDBJ whole genome shotgun (WGS) entry which is preliminary data.</text>
</comment>
<reference evidence="1 2" key="1">
    <citation type="submission" date="2017-03" db="EMBL/GenBank/DDBJ databases">
        <authorList>
            <person name="Safronova V.I."/>
            <person name="Sazanova A.L."/>
            <person name="Chirak E.R."/>
        </authorList>
    </citation>
    <scope>NUCLEOTIDE SEQUENCE [LARGE SCALE GENOMIC DNA]</scope>
    <source>
        <strain evidence="1 2">Opo-243</strain>
    </source>
</reference>
<evidence type="ECO:0000313" key="2">
    <source>
        <dbReference type="Proteomes" id="UP000290819"/>
    </source>
</evidence>
<accession>A0A4Q1UQ23</accession>
<dbReference type="RefSeq" id="WP_129274600.1">
    <property type="nucleotide sequence ID" value="NZ_MZXW01000050.1"/>
</dbReference>
<dbReference type="OrthoDB" id="9790710at2"/>
<gene>
    <name evidence="1" type="ORF">B5V03_32875</name>
</gene>
<dbReference type="Pfam" id="PF13692">
    <property type="entry name" value="Glyco_trans_1_4"/>
    <property type="match status" value="1"/>
</dbReference>
<dbReference type="AlphaFoldDB" id="A0A4Q1UQ23"/>
<proteinExistence type="predicted"/>
<dbReference type="EMBL" id="MZXW01000050">
    <property type="protein sequence ID" value="RXT36457.1"/>
    <property type="molecule type" value="Genomic_DNA"/>
</dbReference>
<sequence>MRILRIVSTLNPEAGGPVSVFSAAVISVAAAGAEIECLTLLTPGKDISKFPEYERMVERGVKVHAFRNVSEAVLFLGRSIMSFDIVHVDGCWDPLCVLAISIAKVTGRATVVTPHETLTYEELQRTRSTFRLAIKRLLRLYYRAVIDSIVYSSTLEQRDSLWHPNAVVVQHPVFDDTEGARPVAIRDAFASASRRQLGYLGRFHFKKKLETIVSAAVRTADVELLVAGSGPREYEESVRALSRSEDRVKWLGFVQKSRREEFFRSIDVLVLASEYECFGMAAAEALIRGIPVIVSERVGIADDVREMRAGFVVEGDVESLAGAFAGCSKLALAQYCEMQENALTLAKRYSFSAHANAQLGVYAALRVTPSSREVSAEQS</sequence>
<dbReference type="PANTHER" id="PTHR45947:SF3">
    <property type="entry name" value="SULFOQUINOVOSYL TRANSFERASE SQD2"/>
    <property type="match status" value="1"/>
</dbReference>
<name>A0A4Q1UQ23_9BRAD</name>
<dbReference type="Gene3D" id="3.40.50.2000">
    <property type="entry name" value="Glycogen Phosphorylase B"/>
    <property type="match status" value="2"/>
</dbReference>
<keyword evidence="2" id="KW-1185">Reference proteome</keyword>
<evidence type="ECO:0000313" key="1">
    <source>
        <dbReference type="EMBL" id="RXT36457.1"/>
    </source>
</evidence>
<dbReference type="PANTHER" id="PTHR45947">
    <property type="entry name" value="SULFOQUINOVOSYL TRANSFERASE SQD2"/>
    <property type="match status" value="1"/>
</dbReference>
<organism evidence="1 2">
    <name type="scientific">Bradyrhizobium betae</name>
    <dbReference type="NCBI Taxonomy" id="244734"/>
    <lineage>
        <taxon>Bacteria</taxon>
        <taxon>Pseudomonadati</taxon>
        <taxon>Pseudomonadota</taxon>
        <taxon>Alphaproteobacteria</taxon>
        <taxon>Hyphomicrobiales</taxon>
        <taxon>Nitrobacteraceae</taxon>
        <taxon>Bradyrhizobium</taxon>
    </lineage>
</organism>
<protein>
    <submittedName>
        <fullName evidence="1">Uncharacterized protein</fullName>
    </submittedName>
</protein>
<dbReference type="InterPro" id="IPR050194">
    <property type="entry name" value="Glycosyltransferase_grp1"/>
</dbReference>